<dbReference type="InterPro" id="IPR006139">
    <property type="entry name" value="D-isomer_2_OHA_DH_cat_dom"/>
</dbReference>
<dbReference type="EMBL" id="FPHC01000005">
    <property type="protein sequence ID" value="SFV49990.1"/>
    <property type="molecule type" value="Genomic_DNA"/>
</dbReference>
<organism evidence="7">
    <name type="scientific">hydrothermal vent metagenome</name>
    <dbReference type="NCBI Taxonomy" id="652676"/>
    <lineage>
        <taxon>unclassified sequences</taxon>
        <taxon>metagenomes</taxon>
        <taxon>ecological metagenomes</taxon>
    </lineage>
</organism>
<feature type="compositionally biased region" description="Polar residues" evidence="4">
    <location>
        <begin position="346"/>
        <end position="362"/>
    </location>
</feature>
<feature type="compositionally biased region" description="Basic and acidic residues" evidence="4">
    <location>
        <begin position="391"/>
        <end position="407"/>
    </location>
</feature>
<dbReference type="InterPro" id="IPR036291">
    <property type="entry name" value="NAD(P)-bd_dom_sf"/>
</dbReference>
<dbReference type="GO" id="GO:0051287">
    <property type="term" value="F:NAD binding"/>
    <property type="evidence" value="ECO:0007669"/>
    <property type="project" value="InterPro"/>
</dbReference>
<dbReference type="Pfam" id="PF00389">
    <property type="entry name" value="2-Hacid_dh"/>
    <property type="match status" value="1"/>
</dbReference>
<dbReference type="PANTHER" id="PTHR43761:SF1">
    <property type="entry name" value="D-ISOMER SPECIFIC 2-HYDROXYACID DEHYDROGENASE CATALYTIC DOMAIN-CONTAINING PROTEIN-RELATED"/>
    <property type="match status" value="1"/>
</dbReference>
<reference evidence="7" key="1">
    <citation type="submission" date="2016-10" db="EMBL/GenBank/DDBJ databases">
        <authorList>
            <person name="de Groot N.N."/>
        </authorList>
    </citation>
    <scope>NUCLEOTIDE SEQUENCE</scope>
</reference>
<dbReference type="InterPro" id="IPR050418">
    <property type="entry name" value="D-iso_2-hydroxyacid_DH_PdxB"/>
</dbReference>
<proteinExistence type="inferred from homology"/>
<evidence type="ECO:0000256" key="3">
    <source>
        <dbReference type="ARBA" id="ARBA00023027"/>
    </source>
</evidence>
<gene>
    <name evidence="7" type="ORF">MNB_SV-6-1086</name>
</gene>
<dbReference type="NCBIfam" id="NF006263">
    <property type="entry name" value="PRK08410.1"/>
    <property type="match status" value="1"/>
</dbReference>
<evidence type="ECO:0000259" key="5">
    <source>
        <dbReference type="Pfam" id="PF00389"/>
    </source>
</evidence>
<dbReference type="EC" id="1.1.1.95" evidence="7"/>
<name>A0A1W1B911_9ZZZZ</name>
<feature type="region of interest" description="Disordered" evidence="4">
    <location>
        <begin position="342"/>
        <end position="415"/>
    </location>
</feature>
<evidence type="ECO:0000256" key="4">
    <source>
        <dbReference type="SAM" id="MobiDB-lite"/>
    </source>
</evidence>
<dbReference type="PROSITE" id="PS00670">
    <property type="entry name" value="D_2_HYDROXYACID_DH_2"/>
    <property type="match status" value="1"/>
</dbReference>
<dbReference type="InterPro" id="IPR029753">
    <property type="entry name" value="D-isomer_DH_CS"/>
</dbReference>
<protein>
    <submittedName>
        <fullName evidence="7">D-3-phosphoglycerate dehydrogenase</fullName>
        <ecNumber evidence="7">1.1.1.95</ecNumber>
    </submittedName>
</protein>
<keyword evidence="3" id="KW-0520">NAD</keyword>
<dbReference type="SUPFAM" id="SSF51735">
    <property type="entry name" value="NAD(P)-binding Rossmann-fold domains"/>
    <property type="match status" value="1"/>
</dbReference>
<dbReference type="AlphaFoldDB" id="A0A1W1B911"/>
<evidence type="ECO:0000256" key="1">
    <source>
        <dbReference type="ARBA" id="ARBA00005854"/>
    </source>
</evidence>
<dbReference type="InterPro" id="IPR006140">
    <property type="entry name" value="D-isomer_DH_NAD-bd"/>
</dbReference>
<evidence type="ECO:0000256" key="2">
    <source>
        <dbReference type="ARBA" id="ARBA00023002"/>
    </source>
</evidence>
<dbReference type="Gene3D" id="3.40.50.720">
    <property type="entry name" value="NAD(P)-binding Rossmann-like Domain"/>
    <property type="match status" value="2"/>
</dbReference>
<evidence type="ECO:0000313" key="7">
    <source>
        <dbReference type="EMBL" id="SFV49990.1"/>
    </source>
</evidence>
<dbReference type="Pfam" id="PF02826">
    <property type="entry name" value="2-Hacid_dh_C"/>
    <property type="match status" value="1"/>
</dbReference>
<sequence length="415" mass="46514">MNIVILDAKTLGDDIDISPLDELGSVTVYPTTSYEETAERIKDADIVITNKVVMDQDVISSTTKLKLICVAATGVNNVDLNYASIKGVVVKNVEGYSTKSVVQHTFAMALYLLEKLAYHDHTVKSGSWHASGIFTDVSRPFFEISGKKWGIIGLGAIGQEVARIATAFGAEVYHYSTSGKNIYQPYTHLELDTLLQECDIISIHAPLNEDTKYLINENNLHLIKERAILLNLGRGGIINETDLAFELDRREFYAGVDVLEVEPIEFGNTLMHLKHPERLLITPHIAWTSIEAREKLIQGVINNIEIFLKKYRAEQERIAKEEEERLAREARERAEEAIKEAIQKKVASTTEESMPSTKSEAVTTTEDTQEQQPQDKVEVESSPDTNNNTKESIEEDKPKESIDDIIKKMIGKPLV</sequence>
<accession>A0A1W1B911</accession>
<feature type="domain" description="D-isomer specific 2-hydroxyacid dehydrogenase NAD-binding" evidence="6">
    <location>
        <begin position="106"/>
        <end position="286"/>
    </location>
</feature>
<dbReference type="GO" id="GO:0004617">
    <property type="term" value="F:phosphoglycerate dehydrogenase activity"/>
    <property type="evidence" value="ECO:0007669"/>
    <property type="project" value="UniProtKB-EC"/>
</dbReference>
<keyword evidence="2 7" id="KW-0560">Oxidoreductase</keyword>
<feature type="compositionally biased region" description="Low complexity" evidence="4">
    <location>
        <begin position="363"/>
        <end position="372"/>
    </location>
</feature>
<dbReference type="PANTHER" id="PTHR43761">
    <property type="entry name" value="D-ISOMER SPECIFIC 2-HYDROXYACID DEHYDROGENASE FAMILY PROTEIN (AFU_ORTHOLOGUE AFUA_1G13630)"/>
    <property type="match status" value="1"/>
</dbReference>
<dbReference type="SUPFAM" id="SSF52283">
    <property type="entry name" value="Formate/glycerate dehydrogenase catalytic domain-like"/>
    <property type="match status" value="1"/>
</dbReference>
<feature type="domain" description="D-isomer specific 2-hydroxyacid dehydrogenase catalytic" evidence="5">
    <location>
        <begin position="13"/>
        <end position="313"/>
    </location>
</feature>
<comment type="similarity">
    <text evidence="1">Belongs to the D-isomer specific 2-hydroxyacid dehydrogenase family.</text>
</comment>
<evidence type="ECO:0000259" key="6">
    <source>
        <dbReference type="Pfam" id="PF02826"/>
    </source>
</evidence>